<dbReference type="EMBL" id="PFAN01000092">
    <property type="protein sequence ID" value="PIR94864.1"/>
    <property type="molecule type" value="Genomic_DNA"/>
</dbReference>
<comment type="caution">
    <text evidence="3">The sequence shown here is derived from an EMBL/GenBank/DDBJ whole genome shotgun (WGS) entry which is preliminary data.</text>
</comment>
<accession>A0A2H0V6Y4</accession>
<evidence type="ECO:0000256" key="1">
    <source>
        <dbReference type="SAM" id="Phobius"/>
    </source>
</evidence>
<feature type="domain" description="PEGA" evidence="2">
    <location>
        <begin position="80"/>
        <end position="122"/>
    </location>
</feature>
<evidence type="ECO:0000259" key="2">
    <source>
        <dbReference type="Pfam" id="PF08308"/>
    </source>
</evidence>
<dbReference type="Proteomes" id="UP000228614">
    <property type="component" value="Unassembled WGS sequence"/>
</dbReference>
<evidence type="ECO:0000313" key="3">
    <source>
        <dbReference type="EMBL" id="PIR94864.1"/>
    </source>
</evidence>
<keyword evidence="1" id="KW-0812">Transmembrane</keyword>
<dbReference type="InterPro" id="IPR013229">
    <property type="entry name" value="PEGA"/>
</dbReference>
<name>A0A2H0V6Y4_9BACT</name>
<proteinExistence type="predicted"/>
<protein>
    <recommendedName>
        <fullName evidence="2">PEGA domain-containing protein</fullName>
    </recommendedName>
</protein>
<feature type="transmembrane region" description="Helical" evidence="1">
    <location>
        <begin position="12"/>
        <end position="32"/>
    </location>
</feature>
<sequence>MILMSLAKRRLLYTAFILLFFIITPVIFFYAAGYNFNLNSGSIERTGILMIKTEPRNAQVSLGERKKHNWLYDIIYGDKILTTPLKLRNLLPGDYEVTISKEGYFDYRKQINLLSGRTVVLDNILLVKNS</sequence>
<keyword evidence="1" id="KW-1133">Transmembrane helix</keyword>
<dbReference type="AlphaFoldDB" id="A0A2H0V6Y4"/>
<feature type="non-terminal residue" evidence="3">
    <location>
        <position position="130"/>
    </location>
</feature>
<dbReference type="Gene3D" id="2.60.40.1120">
    <property type="entry name" value="Carboxypeptidase-like, regulatory domain"/>
    <property type="match status" value="1"/>
</dbReference>
<evidence type="ECO:0000313" key="4">
    <source>
        <dbReference type="Proteomes" id="UP000228614"/>
    </source>
</evidence>
<reference evidence="4" key="1">
    <citation type="submission" date="2017-09" db="EMBL/GenBank/DDBJ databases">
        <title>Depth-based differentiation of microbial function through sediment-hosted aquifers and enrichment of novel symbionts in the deep terrestrial subsurface.</title>
        <authorList>
            <person name="Probst A.J."/>
            <person name="Ladd B."/>
            <person name="Jarett J.K."/>
            <person name="Geller-Mcgrath D.E."/>
            <person name="Sieber C.M.K."/>
            <person name="Emerson J.B."/>
            <person name="Anantharaman K."/>
            <person name="Thomas B.C."/>
            <person name="Malmstrom R."/>
            <person name="Stieglmeier M."/>
            <person name="Klingl A."/>
            <person name="Woyke T."/>
            <person name="Ryan C.M."/>
            <person name="Banfield J.F."/>
        </authorList>
    </citation>
    <scope>NUCLEOTIDE SEQUENCE [LARGE SCALE GENOMIC DNA]</scope>
</reference>
<dbReference type="Pfam" id="PF08308">
    <property type="entry name" value="PEGA"/>
    <property type="match status" value="1"/>
</dbReference>
<keyword evidence="1" id="KW-0472">Membrane</keyword>
<gene>
    <name evidence="3" type="ORF">COT95_01865</name>
</gene>
<organism evidence="3 4">
    <name type="scientific">Candidatus Falkowbacteria bacterium CG10_big_fil_rev_8_21_14_0_10_37_6</name>
    <dbReference type="NCBI Taxonomy" id="1974563"/>
    <lineage>
        <taxon>Bacteria</taxon>
        <taxon>Candidatus Falkowiibacteriota</taxon>
    </lineage>
</organism>